<comment type="caution">
    <text evidence="1">The sequence shown here is derived from an EMBL/GenBank/DDBJ whole genome shotgun (WGS) entry which is preliminary data.</text>
</comment>
<gene>
    <name evidence="1" type="ORF">EB796_007789</name>
</gene>
<proteinExistence type="predicted"/>
<dbReference type="AlphaFoldDB" id="A0A7J7K5J6"/>
<accession>A0A7J7K5J6</accession>
<organism evidence="1 2">
    <name type="scientific">Bugula neritina</name>
    <name type="common">Brown bryozoan</name>
    <name type="synonym">Sertularia neritina</name>
    <dbReference type="NCBI Taxonomy" id="10212"/>
    <lineage>
        <taxon>Eukaryota</taxon>
        <taxon>Metazoa</taxon>
        <taxon>Spiralia</taxon>
        <taxon>Lophotrochozoa</taxon>
        <taxon>Bryozoa</taxon>
        <taxon>Gymnolaemata</taxon>
        <taxon>Cheilostomatida</taxon>
        <taxon>Flustrina</taxon>
        <taxon>Buguloidea</taxon>
        <taxon>Bugulidae</taxon>
        <taxon>Bugula</taxon>
    </lineage>
</organism>
<reference evidence="1" key="1">
    <citation type="submission" date="2020-06" db="EMBL/GenBank/DDBJ databases">
        <title>Draft genome of Bugula neritina, a colonial animal packing powerful symbionts and potential medicines.</title>
        <authorList>
            <person name="Rayko M."/>
        </authorList>
    </citation>
    <scope>NUCLEOTIDE SEQUENCE [LARGE SCALE GENOMIC DNA]</scope>
    <source>
        <strain evidence="1">Kwan_BN1</strain>
    </source>
</reference>
<keyword evidence="2" id="KW-1185">Reference proteome</keyword>
<dbReference type="EMBL" id="VXIV02001207">
    <property type="protein sequence ID" value="KAF6033909.1"/>
    <property type="molecule type" value="Genomic_DNA"/>
</dbReference>
<protein>
    <submittedName>
        <fullName evidence="1">Uncharacterized protein</fullName>
    </submittedName>
</protein>
<name>A0A7J7K5J6_BUGNE</name>
<sequence>MELENATHSESVGKTEADDWEFCEKERTDFVEVFDFPRDEENRPTREELVEYFTGPPKYQTYLLIDHVIYHPETDTFVMELLKSGAAKVLSEREGYLLTPNDETSRIRVRKFVKPTKEVALKCSTDTSQRFLTKILSKHNFHLSGVDRIDSKNFLVTLPTAQEAANLARLGKIVDTTLVISAQLWYGEDSISLPGQDETSSFTSAFPSRDTFCDDSESLTSDVSTSAVGGAPARDWLSKTYAPPMYNPTSHLMKQDLKICTEEPESKQVLQKYFEDVSVKILQQQSQTVFIAQTPSKQEYDELVNTTSATHTGNRLSISPFQKPEPTLIEVKVLLNQSAKEMYKLMVTHLKKRYHDVTITKFEQSYDRMLNLLRFDLPVKEIKDLLSGDQWLFSKDPNSKLSLKSRHSGKRIRVTVKDKKNMFLSKEMLTDYFKHCGLISSEDGIPCFVKHKAILVLQTCSAARLMVSIKTHLLNDGVVVAASIADESESFQSEETLTTNMVLVRASAGLSVAKKLMQKHSGKFQSQLAPGEFIFELPSPAAKLSTTS</sequence>
<evidence type="ECO:0000313" key="2">
    <source>
        <dbReference type="Proteomes" id="UP000593567"/>
    </source>
</evidence>
<evidence type="ECO:0000313" key="1">
    <source>
        <dbReference type="EMBL" id="KAF6033909.1"/>
    </source>
</evidence>
<dbReference type="Proteomes" id="UP000593567">
    <property type="component" value="Unassembled WGS sequence"/>
</dbReference>